<dbReference type="EMBL" id="KV878344">
    <property type="protein sequence ID" value="OJJ45866.1"/>
    <property type="molecule type" value="Genomic_DNA"/>
</dbReference>
<dbReference type="InterPro" id="IPR037401">
    <property type="entry name" value="SnoaL-like"/>
</dbReference>
<dbReference type="Pfam" id="PF13577">
    <property type="entry name" value="SnoaL_4"/>
    <property type="match status" value="1"/>
</dbReference>
<dbReference type="GeneID" id="34616016"/>
<dbReference type="InterPro" id="IPR032710">
    <property type="entry name" value="NTF2-like_dom_sf"/>
</dbReference>
<evidence type="ECO:0000313" key="2">
    <source>
        <dbReference type="EMBL" id="OJJ45866.1"/>
    </source>
</evidence>
<dbReference type="RefSeq" id="XP_022580376.1">
    <property type="nucleotide sequence ID" value="XM_022729552.1"/>
</dbReference>
<evidence type="ECO:0000259" key="1">
    <source>
        <dbReference type="Pfam" id="PF13577"/>
    </source>
</evidence>
<dbReference type="VEuPathDB" id="FungiDB:ASPZODRAFT_68951"/>
<keyword evidence="3" id="KW-1185">Reference proteome</keyword>
<name>A0A1L9SF91_9EURO</name>
<sequence>MVYNVTEKETQPTVWSHINGTTEEIIDRYLVTELCKGWPVYRDASEWKNYRDCFVDQGGYIFTTWSGGMTIEDFIQTSISSRANGDFIMHRENGTLVDLNPKTNRAVGKMKATITQRFTLDGIEFDVECDCRFIFWCIKAPTAASPDTPVWKINFKKLFYEKDKIVPVDGKNVPVFTKEELDKYPYGYHYLGAAQAKLGHKILTDLPTMNNEGFYKNYEAMDVWLKGGNIESILGVPKKN</sequence>
<organism evidence="2 3">
    <name type="scientific">Penicilliopsis zonata CBS 506.65</name>
    <dbReference type="NCBI Taxonomy" id="1073090"/>
    <lineage>
        <taxon>Eukaryota</taxon>
        <taxon>Fungi</taxon>
        <taxon>Dikarya</taxon>
        <taxon>Ascomycota</taxon>
        <taxon>Pezizomycotina</taxon>
        <taxon>Eurotiomycetes</taxon>
        <taxon>Eurotiomycetidae</taxon>
        <taxon>Eurotiales</taxon>
        <taxon>Aspergillaceae</taxon>
        <taxon>Penicilliopsis</taxon>
    </lineage>
</organism>
<feature type="domain" description="SnoaL-like" evidence="1">
    <location>
        <begin position="24"/>
        <end position="140"/>
    </location>
</feature>
<evidence type="ECO:0000313" key="3">
    <source>
        <dbReference type="Proteomes" id="UP000184188"/>
    </source>
</evidence>
<dbReference type="Proteomes" id="UP000184188">
    <property type="component" value="Unassembled WGS sequence"/>
</dbReference>
<dbReference type="OrthoDB" id="2533647at2759"/>
<reference evidence="3" key="1">
    <citation type="journal article" date="2017" name="Genome Biol.">
        <title>Comparative genomics reveals high biological diversity and specific adaptations in the industrially and medically important fungal genus Aspergillus.</title>
        <authorList>
            <person name="de Vries R.P."/>
            <person name="Riley R."/>
            <person name="Wiebenga A."/>
            <person name="Aguilar-Osorio G."/>
            <person name="Amillis S."/>
            <person name="Uchima C.A."/>
            <person name="Anderluh G."/>
            <person name="Asadollahi M."/>
            <person name="Askin M."/>
            <person name="Barry K."/>
            <person name="Battaglia E."/>
            <person name="Bayram O."/>
            <person name="Benocci T."/>
            <person name="Braus-Stromeyer S.A."/>
            <person name="Caldana C."/>
            <person name="Canovas D."/>
            <person name="Cerqueira G.C."/>
            <person name="Chen F."/>
            <person name="Chen W."/>
            <person name="Choi C."/>
            <person name="Clum A."/>
            <person name="Dos Santos R.A."/>
            <person name="Damasio A.R."/>
            <person name="Diallinas G."/>
            <person name="Emri T."/>
            <person name="Fekete E."/>
            <person name="Flipphi M."/>
            <person name="Freyberg S."/>
            <person name="Gallo A."/>
            <person name="Gournas C."/>
            <person name="Habgood R."/>
            <person name="Hainaut M."/>
            <person name="Harispe M.L."/>
            <person name="Henrissat B."/>
            <person name="Hilden K.S."/>
            <person name="Hope R."/>
            <person name="Hossain A."/>
            <person name="Karabika E."/>
            <person name="Karaffa L."/>
            <person name="Karanyi Z."/>
            <person name="Krasevec N."/>
            <person name="Kuo A."/>
            <person name="Kusch H."/>
            <person name="LaButti K."/>
            <person name="Lagendijk E.L."/>
            <person name="Lapidus A."/>
            <person name="Levasseur A."/>
            <person name="Lindquist E."/>
            <person name="Lipzen A."/>
            <person name="Logrieco A.F."/>
            <person name="MacCabe A."/>
            <person name="Maekelae M.R."/>
            <person name="Malavazi I."/>
            <person name="Melin P."/>
            <person name="Meyer V."/>
            <person name="Mielnichuk N."/>
            <person name="Miskei M."/>
            <person name="Molnar A.P."/>
            <person name="Mule G."/>
            <person name="Ngan C.Y."/>
            <person name="Orejas M."/>
            <person name="Orosz E."/>
            <person name="Ouedraogo J.P."/>
            <person name="Overkamp K.M."/>
            <person name="Park H.-S."/>
            <person name="Perrone G."/>
            <person name="Piumi F."/>
            <person name="Punt P.J."/>
            <person name="Ram A.F."/>
            <person name="Ramon A."/>
            <person name="Rauscher S."/>
            <person name="Record E."/>
            <person name="Riano-Pachon D.M."/>
            <person name="Robert V."/>
            <person name="Roehrig J."/>
            <person name="Ruller R."/>
            <person name="Salamov A."/>
            <person name="Salih N.S."/>
            <person name="Samson R.A."/>
            <person name="Sandor E."/>
            <person name="Sanguinetti M."/>
            <person name="Schuetze T."/>
            <person name="Sepcic K."/>
            <person name="Shelest E."/>
            <person name="Sherlock G."/>
            <person name="Sophianopoulou V."/>
            <person name="Squina F.M."/>
            <person name="Sun H."/>
            <person name="Susca A."/>
            <person name="Todd R.B."/>
            <person name="Tsang A."/>
            <person name="Unkles S.E."/>
            <person name="van de Wiele N."/>
            <person name="van Rossen-Uffink D."/>
            <person name="Oliveira J.V."/>
            <person name="Vesth T.C."/>
            <person name="Visser J."/>
            <person name="Yu J.-H."/>
            <person name="Zhou M."/>
            <person name="Andersen M.R."/>
            <person name="Archer D.B."/>
            <person name="Baker S.E."/>
            <person name="Benoit I."/>
            <person name="Brakhage A.A."/>
            <person name="Braus G.H."/>
            <person name="Fischer R."/>
            <person name="Frisvad J.C."/>
            <person name="Goldman G.H."/>
            <person name="Houbraken J."/>
            <person name="Oakley B."/>
            <person name="Pocsi I."/>
            <person name="Scazzocchio C."/>
            <person name="Seiboth B."/>
            <person name="vanKuyk P.A."/>
            <person name="Wortman J."/>
            <person name="Dyer P.S."/>
            <person name="Grigoriev I.V."/>
        </authorList>
    </citation>
    <scope>NUCLEOTIDE SEQUENCE [LARGE SCALE GENOMIC DNA]</scope>
    <source>
        <strain evidence="3">CBS 506.65</strain>
    </source>
</reference>
<proteinExistence type="predicted"/>
<dbReference type="STRING" id="1073090.A0A1L9SF91"/>
<dbReference type="AlphaFoldDB" id="A0A1L9SF91"/>
<accession>A0A1L9SF91</accession>
<dbReference type="SUPFAM" id="SSF54427">
    <property type="entry name" value="NTF2-like"/>
    <property type="match status" value="1"/>
</dbReference>
<gene>
    <name evidence="2" type="ORF">ASPZODRAFT_68951</name>
</gene>
<protein>
    <recommendedName>
        <fullName evidence="1">SnoaL-like domain-containing protein</fullName>
    </recommendedName>
</protein>